<feature type="compositionally biased region" description="Low complexity" evidence="3">
    <location>
        <begin position="1737"/>
        <end position="1747"/>
    </location>
</feature>
<dbReference type="PROSITE" id="PS50219">
    <property type="entry name" value="CNH"/>
    <property type="match status" value="1"/>
</dbReference>
<name>A0A409VQ09_9AGAR</name>
<dbReference type="Pfam" id="PF00780">
    <property type="entry name" value="CNH"/>
    <property type="match status" value="1"/>
</dbReference>
<feature type="compositionally biased region" description="Low complexity" evidence="3">
    <location>
        <begin position="1677"/>
        <end position="1691"/>
    </location>
</feature>
<dbReference type="SUPFAM" id="SSF50729">
    <property type="entry name" value="PH domain-like"/>
    <property type="match status" value="1"/>
</dbReference>
<feature type="domain" description="PH" evidence="4">
    <location>
        <begin position="1099"/>
        <end position="1240"/>
    </location>
</feature>
<comment type="caution">
    <text evidence="7">The sequence shown here is derived from an EMBL/GenBank/DDBJ whole genome shotgun (WGS) entry which is preliminary data.</text>
</comment>
<evidence type="ECO:0000313" key="7">
    <source>
        <dbReference type="EMBL" id="PPQ68319.1"/>
    </source>
</evidence>
<feature type="domain" description="DH" evidence="5">
    <location>
        <begin position="643"/>
        <end position="832"/>
    </location>
</feature>
<evidence type="ECO:0000259" key="5">
    <source>
        <dbReference type="PROSITE" id="PS50010"/>
    </source>
</evidence>
<feature type="compositionally biased region" description="Low complexity" evidence="3">
    <location>
        <begin position="1638"/>
        <end position="1660"/>
    </location>
</feature>
<feature type="compositionally biased region" description="Low complexity" evidence="3">
    <location>
        <begin position="259"/>
        <end position="268"/>
    </location>
</feature>
<dbReference type="Proteomes" id="UP000284706">
    <property type="component" value="Unassembled WGS sequence"/>
</dbReference>
<proteinExistence type="predicted"/>
<dbReference type="InterPro" id="IPR041675">
    <property type="entry name" value="PH_5"/>
</dbReference>
<feature type="compositionally biased region" description="Pro residues" evidence="3">
    <location>
        <begin position="242"/>
        <end position="252"/>
    </location>
</feature>
<feature type="region of interest" description="Disordered" evidence="3">
    <location>
        <begin position="1638"/>
        <end position="1760"/>
    </location>
</feature>
<dbReference type="EMBL" id="NHYE01005598">
    <property type="protein sequence ID" value="PPQ68319.1"/>
    <property type="molecule type" value="Genomic_DNA"/>
</dbReference>
<evidence type="ECO:0000259" key="6">
    <source>
        <dbReference type="PROSITE" id="PS50219"/>
    </source>
</evidence>
<feature type="compositionally biased region" description="Polar residues" evidence="3">
    <location>
        <begin position="141"/>
        <end position="153"/>
    </location>
</feature>
<feature type="compositionally biased region" description="Low complexity" evidence="3">
    <location>
        <begin position="111"/>
        <end position="123"/>
    </location>
</feature>
<organism evidence="7 8">
    <name type="scientific">Gymnopilus dilepis</name>
    <dbReference type="NCBI Taxonomy" id="231916"/>
    <lineage>
        <taxon>Eukaryota</taxon>
        <taxon>Fungi</taxon>
        <taxon>Dikarya</taxon>
        <taxon>Basidiomycota</taxon>
        <taxon>Agaricomycotina</taxon>
        <taxon>Agaricomycetes</taxon>
        <taxon>Agaricomycetidae</taxon>
        <taxon>Agaricales</taxon>
        <taxon>Agaricineae</taxon>
        <taxon>Hymenogastraceae</taxon>
        <taxon>Gymnopilus</taxon>
    </lineage>
</organism>
<feature type="compositionally biased region" description="Low complexity" evidence="3">
    <location>
        <begin position="88"/>
        <end position="100"/>
    </location>
</feature>
<dbReference type="InterPro" id="IPR000219">
    <property type="entry name" value="DH_dom"/>
</dbReference>
<dbReference type="InterPro" id="IPR052233">
    <property type="entry name" value="Rho-type_GEFs"/>
</dbReference>
<dbReference type="SMART" id="SM00233">
    <property type="entry name" value="PH"/>
    <property type="match status" value="1"/>
</dbReference>
<dbReference type="SMART" id="SM00325">
    <property type="entry name" value="RhoGEF"/>
    <property type="match status" value="2"/>
</dbReference>
<feature type="compositionally biased region" description="Polar residues" evidence="3">
    <location>
        <begin position="1750"/>
        <end position="1760"/>
    </location>
</feature>
<feature type="compositionally biased region" description="Low complexity" evidence="3">
    <location>
        <begin position="206"/>
        <end position="241"/>
    </location>
</feature>
<reference evidence="7 8" key="1">
    <citation type="journal article" date="2018" name="Evol. Lett.">
        <title>Horizontal gene cluster transfer increased hallucinogenic mushroom diversity.</title>
        <authorList>
            <person name="Reynolds H.T."/>
            <person name="Vijayakumar V."/>
            <person name="Gluck-Thaler E."/>
            <person name="Korotkin H.B."/>
            <person name="Matheny P.B."/>
            <person name="Slot J.C."/>
        </authorList>
    </citation>
    <scope>NUCLEOTIDE SEQUENCE [LARGE SCALE GENOMIC DNA]</scope>
    <source>
        <strain evidence="7 8">SRW20</strain>
    </source>
</reference>
<keyword evidence="2" id="KW-0344">Guanine-nucleotide releasing factor</keyword>
<evidence type="ECO:0000256" key="2">
    <source>
        <dbReference type="ARBA" id="ARBA00022658"/>
    </source>
</evidence>
<feature type="region of interest" description="Disordered" evidence="3">
    <location>
        <begin position="31"/>
        <end position="398"/>
    </location>
</feature>
<gene>
    <name evidence="7" type="ORF">CVT26_006248</name>
</gene>
<dbReference type="PROSITE" id="PS50010">
    <property type="entry name" value="DH_2"/>
    <property type="match status" value="2"/>
</dbReference>
<dbReference type="PANTHER" id="PTHR46572:SF1">
    <property type="entry name" value="RHO1 GUANINE NUCLEOTIDE EXCHANGE FACTOR TUS1"/>
    <property type="match status" value="1"/>
</dbReference>
<keyword evidence="8" id="KW-1185">Reference proteome</keyword>
<dbReference type="PANTHER" id="PTHR46572">
    <property type="entry name" value="RHO1 GDP-GTP EXCHANGE PROTEIN 1-RELATED"/>
    <property type="match status" value="1"/>
</dbReference>
<keyword evidence="1" id="KW-0597">Phosphoprotein</keyword>
<dbReference type="InterPro" id="IPR001849">
    <property type="entry name" value="PH_domain"/>
</dbReference>
<dbReference type="Pfam" id="PF15405">
    <property type="entry name" value="PH_5"/>
    <property type="match status" value="1"/>
</dbReference>
<feature type="compositionally biased region" description="Polar residues" evidence="3">
    <location>
        <begin position="322"/>
        <end position="341"/>
    </location>
</feature>
<dbReference type="InterPro" id="IPR035899">
    <property type="entry name" value="DBL_dom_sf"/>
</dbReference>
<dbReference type="SUPFAM" id="SSF48065">
    <property type="entry name" value="DBL homology domain (DH-domain)"/>
    <property type="match status" value="2"/>
</dbReference>
<accession>A0A409VQ09</accession>
<dbReference type="OrthoDB" id="2272012at2759"/>
<feature type="compositionally biased region" description="Pro residues" evidence="3">
    <location>
        <begin position="293"/>
        <end position="314"/>
    </location>
</feature>
<dbReference type="InParanoid" id="A0A409VQ09"/>
<evidence type="ECO:0000259" key="4">
    <source>
        <dbReference type="PROSITE" id="PS50003"/>
    </source>
</evidence>
<dbReference type="PROSITE" id="PS50003">
    <property type="entry name" value="PH_DOMAIN"/>
    <property type="match status" value="1"/>
</dbReference>
<feature type="compositionally biased region" description="Polar residues" evidence="3">
    <location>
        <begin position="349"/>
        <end position="376"/>
    </location>
</feature>
<feature type="compositionally biased region" description="Low complexity" evidence="3">
    <location>
        <begin position="1698"/>
        <end position="1722"/>
    </location>
</feature>
<feature type="domain" description="DH" evidence="5">
    <location>
        <begin position="873"/>
        <end position="1064"/>
    </location>
</feature>
<dbReference type="CDD" id="cd04435">
    <property type="entry name" value="DEP_fRom2"/>
    <property type="match status" value="1"/>
</dbReference>
<dbReference type="GO" id="GO:0005085">
    <property type="term" value="F:guanyl-nucleotide exchange factor activity"/>
    <property type="evidence" value="ECO:0007669"/>
    <property type="project" value="UniProtKB-KW"/>
</dbReference>
<feature type="domain" description="CNH" evidence="6">
    <location>
        <begin position="1283"/>
        <end position="1586"/>
    </location>
</feature>
<dbReference type="SMART" id="SM00036">
    <property type="entry name" value="CNH"/>
    <property type="match status" value="1"/>
</dbReference>
<dbReference type="Gene3D" id="2.30.29.30">
    <property type="entry name" value="Pleckstrin-homology domain (PH domain)/Phosphotyrosine-binding domain (PTB)"/>
    <property type="match status" value="1"/>
</dbReference>
<sequence>MPAPYTGQRPTSPVEEDLQKLYNEVWAGFADEAPASSERDLENIYNGYADDHEPASSSKPISQPPSFQQLGRGVNPLPVNTSVEAFNSPSSSTMSPSARSPTKRRLPPTPGGSSSSIRTPSSPYMMPEPEVYRPPGASPPTLYNSTYSSSFKSYNGPDIGAKSSSYNDGSGLNGRRPSQVPDYSNGSYQFMDDGDGSTIAADDYRSPTSSSNYSSHRPSVTSYATTASSSSGGSSNYYRPPGASPPALPPKPAAYVDDPQSQSYPSSPFNAYELDSRDLDNGYQYGPSEQLEPPTPPSKYNKPAPPPPLPPQVPPNADERYLSSQPQHATASYTASPTTLSPYDDINFKLQNAAASRSQNSFIEQGRPPSSITAQYDQEAGPSGQFRVHEDDLHAPNPYLEPTSFDPHHEEGDHPFVRRPTEMLKALADYSGEAQVDLPDEPTDDYWEDEEDEDESRFVNLSLLSHIAMQLRDKVPRGTHVKGSIPYPRAFTGKDIVSTIQSQIQRELAVNHGISTNDRRVALQVARSLQSQLFFYEVEWGGRILQDGVEDVYMFLDDQEGGSDAVPEREELPTGVITMLTRCYSPSCAEGIPCYSYTCPRKGNYFTAQATPQVEAPPVTQDEEWTKAIDPVVLEKLPQSEINRQTIIHKLITREKQYLQDLDLVESVFIKPLRAVKPPVLPPDQLEDFIDDVFGNILDLRETNRRLLEVMNVRQREEGPIIQKIGDIFLEAATEFRFAYPTYIGHLPISEKRLKDEIDSNAAFRLFLEQCAREQSPRSAESPKLDLKHFLNRPSEHLQKYPVLLEAVHKETAAENADAEFLQEAIQAIKNLQSVAQLRTFQSAMGKGTPGKWEWHDLVAPEVRATFDKKEMKRQAIIFELIKGEMAYVKDLENIYHIYIVPLRKAEPPIIPRDRLEQFIEEVFHNYSELYEHHKKLVDKFHEIQREQHPKIHSITAAMFDAALNFREAYMEYIPNYPIAAYRIDEEMANNLPFKTFVDQCVRHPDAHRLDMKNFINRPIPRLLRYELLLKGIMEETPPGHEDLESIPNVIDVIKALGKETEPGVVSAKQKVEIWRYNANLVFKPGEAVDMDLLDQNRQLIHAGKLLRQPDGTLEWNSWSELFVLLFDNYLVMTKPKEKDGVTKYHVNRRPIPLDLLTLVNFKEPPTQRSTGILRNLRVGERHDGASIASGVSPESATDSRAVYPLTLHHNGRTGGAYILFAESAQIRTEWKEKLEEALGLRKIVQESNKVFEIEYLSRDTFVMPSMAANAAGPAWNQDNQFTGKVTCSVPFSTPDGRKLVAIGCTEGVWIGFRHDPKSIRRVLHLKMVTQCAMLEDFGIFLALFAYHIEALVPSSPQGAHTAQVPQKLSGTKDVHFFSVGTLLGRTLIIYMKKKSLNSIFRVLEPVSDKINEGVKAPAGFGSRLGFRSAKSEWFRIYRDFFLPSDSFDVIFLKARIAIFCAKGFEIMNLQDFDSITIPLRDDPKHAHLAKRCENAKPLGMFRSTEEEFMLCYDEFGLYVDKHGEPCRSFGLIEWEGTAERVAFHAPYIVLFDSRFIEVRHVETGRLAQIIPGNEIRCTWDGRGVSRPPQTIDSGEDEALEAQVHFVMNSTDTTAGRTKNIVQHVCELVPTVPLYPKSTPATSPAAASMQSPQSMQSMQSLNSTYNPYAPQAQTHLPTNSYASSSSSTYMYSPPPPSQQGGYAPSLPQGAYAPPLPQGAYAPAPAPGHPHADPTVQGSSSYYGRGYYDTSPVSTGSMPRR</sequence>
<feature type="compositionally biased region" description="Polar residues" evidence="3">
    <location>
        <begin position="55"/>
        <end position="69"/>
    </location>
</feature>
<dbReference type="STRING" id="231916.A0A409VQ09"/>
<dbReference type="CDD" id="cd00160">
    <property type="entry name" value="RhoGEF"/>
    <property type="match status" value="2"/>
</dbReference>
<dbReference type="Gene3D" id="1.20.900.10">
    <property type="entry name" value="Dbl homology (DH) domain"/>
    <property type="match status" value="2"/>
</dbReference>
<feature type="compositionally biased region" description="Polar residues" evidence="3">
    <location>
        <begin position="1661"/>
        <end position="1676"/>
    </location>
</feature>
<evidence type="ECO:0000256" key="3">
    <source>
        <dbReference type="SAM" id="MobiDB-lite"/>
    </source>
</evidence>
<dbReference type="InterPro" id="IPR011993">
    <property type="entry name" value="PH-like_dom_sf"/>
</dbReference>
<evidence type="ECO:0000313" key="8">
    <source>
        <dbReference type="Proteomes" id="UP000284706"/>
    </source>
</evidence>
<dbReference type="InterPro" id="IPR001180">
    <property type="entry name" value="CNH_dom"/>
</dbReference>
<feature type="compositionally biased region" description="Polar residues" evidence="3">
    <location>
        <begin position="78"/>
        <end position="87"/>
    </location>
</feature>
<dbReference type="Pfam" id="PF00621">
    <property type="entry name" value="RhoGEF"/>
    <property type="match status" value="2"/>
</dbReference>
<protein>
    <submittedName>
        <fullName evidence="7">Uncharacterized protein</fullName>
    </submittedName>
</protein>
<evidence type="ECO:0000256" key="1">
    <source>
        <dbReference type="ARBA" id="ARBA00022553"/>
    </source>
</evidence>